<evidence type="ECO:0000313" key="1">
    <source>
        <dbReference type="EMBL" id="KRZ13032.1"/>
    </source>
</evidence>
<evidence type="ECO:0008006" key="3">
    <source>
        <dbReference type="Google" id="ProtNLM"/>
    </source>
</evidence>
<dbReference type="EMBL" id="JYDP01000035">
    <property type="protein sequence ID" value="KRZ13032.1"/>
    <property type="molecule type" value="Genomic_DNA"/>
</dbReference>
<name>A0A0V1HQH4_9BILA</name>
<protein>
    <recommendedName>
        <fullName evidence="3">KRAB-A domain-containing protein 2</fullName>
    </recommendedName>
</protein>
<organism evidence="1 2">
    <name type="scientific">Trichinella zimbabwensis</name>
    <dbReference type="NCBI Taxonomy" id="268475"/>
    <lineage>
        <taxon>Eukaryota</taxon>
        <taxon>Metazoa</taxon>
        <taxon>Ecdysozoa</taxon>
        <taxon>Nematoda</taxon>
        <taxon>Enoplea</taxon>
        <taxon>Dorylaimia</taxon>
        <taxon>Trichinellida</taxon>
        <taxon>Trichinellidae</taxon>
        <taxon>Trichinella</taxon>
    </lineage>
</organism>
<keyword evidence="2" id="KW-1185">Reference proteome</keyword>
<proteinExistence type="predicted"/>
<dbReference type="Proteomes" id="UP000055024">
    <property type="component" value="Unassembled WGS sequence"/>
</dbReference>
<accession>A0A0V1HQH4</accession>
<comment type="caution">
    <text evidence="1">The sequence shown here is derived from an EMBL/GenBank/DDBJ whole genome shotgun (WGS) entry which is preliminary data.</text>
</comment>
<reference evidence="1 2" key="1">
    <citation type="submission" date="2015-01" db="EMBL/GenBank/DDBJ databases">
        <title>Evolution of Trichinella species and genotypes.</title>
        <authorList>
            <person name="Korhonen P.K."/>
            <person name="Edoardo P."/>
            <person name="Giuseppe L.R."/>
            <person name="Gasser R.B."/>
        </authorList>
    </citation>
    <scope>NUCLEOTIDE SEQUENCE [LARGE SCALE GENOMIC DNA]</scope>
    <source>
        <strain evidence="1">ISS1029</strain>
    </source>
</reference>
<gene>
    <name evidence="1" type="ORF">T11_5637</name>
</gene>
<evidence type="ECO:0000313" key="2">
    <source>
        <dbReference type="Proteomes" id="UP000055024"/>
    </source>
</evidence>
<sequence>MFDAINATHQKIGHGGEKKTFREAQNGNVPFVSHVLIENLKPQKILLLTNCISFGKLFKVLKKYYLDY</sequence>
<dbReference type="AlphaFoldDB" id="A0A0V1HQH4"/>